<sequence>MVRVAVPSSYKSKLGLQGGLDLARKLEIPILALILILLDGIMRSRGTPCGRTINKVCSFEFIPARSREGTCGRASAGRVHPEKLPGIREVARGDRLEDNSITPAVAFWRDKLLLPRLPKAIARDGTGPAISADPIIPRRSTSCF</sequence>
<comment type="caution">
    <text evidence="1">The sequence shown here is derived from an EMBL/GenBank/DDBJ whole genome shotgun (WGS) entry which is preliminary data.</text>
</comment>
<proteinExistence type="predicted"/>
<name>A0ABU6RPZ6_9FABA</name>
<dbReference type="EMBL" id="JASCZI010031191">
    <property type="protein sequence ID" value="MED6126193.1"/>
    <property type="molecule type" value="Genomic_DNA"/>
</dbReference>
<protein>
    <submittedName>
        <fullName evidence="1">Uncharacterized protein</fullName>
    </submittedName>
</protein>
<accession>A0ABU6RPZ6</accession>
<evidence type="ECO:0000313" key="1">
    <source>
        <dbReference type="EMBL" id="MED6126193.1"/>
    </source>
</evidence>
<gene>
    <name evidence="1" type="ORF">PIB30_075977</name>
</gene>
<dbReference type="Proteomes" id="UP001341840">
    <property type="component" value="Unassembled WGS sequence"/>
</dbReference>
<evidence type="ECO:0000313" key="2">
    <source>
        <dbReference type="Proteomes" id="UP001341840"/>
    </source>
</evidence>
<keyword evidence="2" id="KW-1185">Reference proteome</keyword>
<reference evidence="1 2" key="1">
    <citation type="journal article" date="2023" name="Plants (Basel)">
        <title>Bridging the Gap: Combining Genomics and Transcriptomics Approaches to Understand Stylosanthes scabra, an Orphan Legume from the Brazilian Caatinga.</title>
        <authorList>
            <person name="Ferreira-Neto J.R.C."/>
            <person name="da Silva M.D."/>
            <person name="Binneck E."/>
            <person name="de Melo N.F."/>
            <person name="da Silva R.H."/>
            <person name="de Melo A.L.T.M."/>
            <person name="Pandolfi V."/>
            <person name="Bustamante F.O."/>
            <person name="Brasileiro-Vidal A.C."/>
            <person name="Benko-Iseppon A.M."/>
        </authorList>
    </citation>
    <scope>NUCLEOTIDE SEQUENCE [LARGE SCALE GENOMIC DNA]</scope>
    <source>
        <tissue evidence="1">Leaves</tissue>
    </source>
</reference>
<organism evidence="1 2">
    <name type="scientific">Stylosanthes scabra</name>
    <dbReference type="NCBI Taxonomy" id="79078"/>
    <lineage>
        <taxon>Eukaryota</taxon>
        <taxon>Viridiplantae</taxon>
        <taxon>Streptophyta</taxon>
        <taxon>Embryophyta</taxon>
        <taxon>Tracheophyta</taxon>
        <taxon>Spermatophyta</taxon>
        <taxon>Magnoliopsida</taxon>
        <taxon>eudicotyledons</taxon>
        <taxon>Gunneridae</taxon>
        <taxon>Pentapetalae</taxon>
        <taxon>rosids</taxon>
        <taxon>fabids</taxon>
        <taxon>Fabales</taxon>
        <taxon>Fabaceae</taxon>
        <taxon>Papilionoideae</taxon>
        <taxon>50 kb inversion clade</taxon>
        <taxon>dalbergioids sensu lato</taxon>
        <taxon>Dalbergieae</taxon>
        <taxon>Pterocarpus clade</taxon>
        <taxon>Stylosanthes</taxon>
    </lineage>
</organism>